<evidence type="ECO:0000259" key="5">
    <source>
        <dbReference type="Pfam" id="PF03446"/>
    </source>
</evidence>
<feature type="domain" description="3-hydroxyisobutyrate dehydrogenase-like NAD-binding" evidence="6">
    <location>
        <begin position="166"/>
        <end position="285"/>
    </location>
</feature>
<dbReference type="InterPro" id="IPR029154">
    <property type="entry name" value="HIBADH-like_NADP-bd"/>
</dbReference>
<dbReference type="Gene3D" id="3.40.50.720">
    <property type="entry name" value="NAD(P)-binding Rossmann-like Domain"/>
    <property type="match status" value="1"/>
</dbReference>
<dbReference type="GO" id="GO:0008679">
    <property type="term" value="F:2-hydroxy-3-oxopropionate reductase activity"/>
    <property type="evidence" value="ECO:0007669"/>
    <property type="project" value="UniProtKB-EC"/>
</dbReference>
<dbReference type="Pfam" id="PF14833">
    <property type="entry name" value="NAD_binding_11"/>
    <property type="match status" value="1"/>
</dbReference>
<dbReference type="PIRSF" id="PIRSF000103">
    <property type="entry name" value="HIBADH"/>
    <property type="match status" value="1"/>
</dbReference>
<dbReference type="EMBL" id="CADCWD010000011">
    <property type="protein sequence ID" value="CAA9521454.1"/>
    <property type="molecule type" value="Genomic_DNA"/>
</dbReference>
<sequence>MARIAFIGLGVMGAPMARHLLAAGHHLVVYNRTLERARDWVKQHGGSYASTPAAAAGGADAVITCVGADRDLEQVTTGLDGAFRNMKPGALFIDHTTVSARIARRLAEAGRKNRIACLDAPVSGGQAGAENGQLAIMCGGTPEAFAAAEPIMKAYAARMVHVGPDGSGQLTKMVNQICIAGVLQGLSEALHFAKASELDTAKVFEAISGGAAQSWQMLNRWKTMDEGQFDFGFAVDWMRKDLGLTLEEARANGARLPLAALVDQFYADVQAMGGARQDTSSLIRRLVE</sequence>
<dbReference type="SUPFAM" id="SSF48179">
    <property type="entry name" value="6-phosphogluconate dehydrogenase C-terminal domain-like"/>
    <property type="match status" value="1"/>
</dbReference>
<gene>
    <name evidence="7" type="ORF">AVDCRST_MAG23-225</name>
</gene>
<dbReference type="PANTHER" id="PTHR43060">
    <property type="entry name" value="3-HYDROXYISOBUTYRATE DEHYDROGENASE-LIKE 1, MITOCHONDRIAL-RELATED"/>
    <property type="match status" value="1"/>
</dbReference>
<dbReference type="InterPro" id="IPR002204">
    <property type="entry name" value="3-OH-isobutyrate_DH-rel_CS"/>
</dbReference>
<dbReference type="InterPro" id="IPR015815">
    <property type="entry name" value="HIBADH-related"/>
</dbReference>
<dbReference type="GO" id="GO:0051287">
    <property type="term" value="F:NAD binding"/>
    <property type="evidence" value="ECO:0007669"/>
    <property type="project" value="InterPro"/>
</dbReference>
<organism evidence="7">
    <name type="scientific">uncultured Sphingosinicella sp</name>
    <dbReference type="NCBI Taxonomy" id="478748"/>
    <lineage>
        <taxon>Bacteria</taxon>
        <taxon>Pseudomonadati</taxon>
        <taxon>Pseudomonadota</taxon>
        <taxon>Alphaproteobacteria</taxon>
        <taxon>Sphingomonadales</taxon>
        <taxon>Sphingosinicellaceae</taxon>
        <taxon>Sphingosinicella</taxon>
        <taxon>environmental samples</taxon>
    </lineage>
</organism>
<evidence type="ECO:0000256" key="2">
    <source>
        <dbReference type="ARBA" id="ARBA00023002"/>
    </source>
</evidence>
<dbReference type="InterPro" id="IPR006115">
    <property type="entry name" value="6PGDH_NADP-bd"/>
</dbReference>
<dbReference type="InterPro" id="IPR036291">
    <property type="entry name" value="NAD(P)-bd_dom_sf"/>
</dbReference>
<dbReference type="SUPFAM" id="SSF51735">
    <property type="entry name" value="NAD(P)-binding Rossmann-fold domains"/>
    <property type="match status" value="1"/>
</dbReference>
<feature type="domain" description="6-phosphogluconate dehydrogenase NADP-binding" evidence="5">
    <location>
        <begin position="3"/>
        <end position="163"/>
    </location>
</feature>
<evidence type="ECO:0000259" key="6">
    <source>
        <dbReference type="Pfam" id="PF14833"/>
    </source>
</evidence>
<proteinExistence type="inferred from homology"/>
<comment type="similarity">
    <text evidence="1">Belongs to the HIBADH-related family.</text>
</comment>
<dbReference type="InterPro" id="IPR013328">
    <property type="entry name" value="6PGD_dom2"/>
</dbReference>
<evidence type="ECO:0000256" key="3">
    <source>
        <dbReference type="ARBA" id="ARBA00023027"/>
    </source>
</evidence>
<evidence type="ECO:0000256" key="4">
    <source>
        <dbReference type="PIRSR" id="PIRSR000103-1"/>
    </source>
</evidence>
<dbReference type="Gene3D" id="1.10.1040.10">
    <property type="entry name" value="N-(1-d-carboxylethyl)-l-norvaline Dehydrogenase, domain 2"/>
    <property type="match status" value="1"/>
</dbReference>
<dbReference type="EC" id="1.1.1.60" evidence="7"/>
<keyword evidence="2 7" id="KW-0560">Oxidoreductase</keyword>
<dbReference type="PANTHER" id="PTHR43060:SF15">
    <property type="entry name" value="3-HYDROXYISOBUTYRATE DEHYDROGENASE-LIKE 1, MITOCHONDRIAL-RELATED"/>
    <property type="match status" value="1"/>
</dbReference>
<dbReference type="GO" id="GO:0050661">
    <property type="term" value="F:NADP binding"/>
    <property type="evidence" value="ECO:0007669"/>
    <property type="project" value="InterPro"/>
</dbReference>
<evidence type="ECO:0000313" key="7">
    <source>
        <dbReference type="EMBL" id="CAA9521454.1"/>
    </source>
</evidence>
<dbReference type="GO" id="GO:0016054">
    <property type="term" value="P:organic acid catabolic process"/>
    <property type="evidence" value="ECO:0007669"/>
    <property type="project" value="UniProtKB-ARBA"/>
</dbReference>
<protein>
    <submittedName>
        <fullName evidence="7">2-hydroxy-3-oxopropionate reductase</fullName>
        <ecNumber evidence="7">1.1.1.60</ecNumber>
    </submittedName>
</protein>
<name>A0A6J4TFN1_9SPHN</name>
<evidence type="ECO:0000256" key="1">
    <source>
        <dbReference type="ARBA" id="ARBA00009080"/>
    </source>
</evidence>
<dbReference type="AlphaFoldDB" id="A0A6J4TFN1"/>
<accession>A0A6J4TFN1</accession>
<reference evidence="7" key="1">
    <citation type="submission" date="2020-02" db="EMBL/GenBank/DDBJ databases">
        <authorList>
            <person name="Meier V. D."/>
        </authorList>
    </citation>
    <scope>NUCLEOTIDE SEQUENCE</scope>
    <source>
        <strain evidence="7">AVDCRST_MAG23</strain>
    </source>
</reference>
<dbReference type="InterPro" id="IPR008927">
    <property type="entry name" value="6-PGluconate_DH-like_C_sf"/>
</dbReference>
<keyword evidence="3" id="KW-0520">NAD</keyword>
<dbReference type="PROSITE" id="PS00895">
    <property type="entry name" value="3_HYDROXYISOBUT_DH"/>
    <property type="match status" value="1"/>
</dbReference>
<feature type="active site" evidence="4">
    <location>
        <position position="172"/>
    </location>
</feature>
<dbReference type="Pfam" id="PF03446">
    <property type="entry name" value="NAD_binding_2"/>
    <property type="match status" value="1"/>
</dbReference>